<keyword evidence="2" id="KW-0614">Plasmid</keyword>
<accession>A0ABX7F2Q1</accession>
<geneLocation type="plasmid" evidence="2 3">
    <name>p1</name>
</geneLocation>
<keyword evidence="1" id="KW-1133">Transmembrane helix</keyword>
<proteinExistence type="predicted"/>
<keyword evidence="1" id="KW-0472">Membrane</keyword>
<dbReference type="EMBL" id="CP032406">
    <property type="protein sequence ID" value="QRF54383.1"/>
    <property type="molecule type" value="Genomic_DNA"/>
</dbReference>
<evidence type="ECO:0000313" key="2">
    <source>
        <dbReference type="EMBL" id="QRF54383.1"/>
    </source>
</evidence>
<gene>
    <name evidence="2" type="ORF">D4A92_22985</name>
</gene>
<name>A0ABX7F2Q1_9HYPH</name>
<organism evidence="2 3">
    <name type="scientific">Rhizobium rosettiformans</name>
    <dbReference type="NCBI Taxonomy" id="1368430"/>
    <lineage>
        <taxon>Bacteria</taxon>
        <taxon>Pseudomonadati</taxon>
        <taxon>Pseudomonadota</taxon>
        <taxon>Alphaproteobacteria</taxon>
        <taxon>Hyphomicrobiales</taxon>
        <taxon>Rhizobiaceae</taxon>
        <taxon>Rhizobium/Agrobacterium group</taxon>
        <taxon>Rhizobium</taxon>
    </lineage>
</organism>
<sequence>MIFHEAPSRHQTHHAPSRHVICLSTEIRTKIVRTAGCGAKLTKHGKLESEKPMLFSTAVDTTIGLMMVYLMLSLICTSINEAIAGWTRLRARNLYRELSRALGDERLRNAFWQTNLIRSLSRRGLDNPGPNVVPGRAIGAKEAPSYLERKDFALALIDALGKFGSSDGQDRPARPIAMALESIDKDSPLLQLFQSLGLDLNSSIEEAKTELGRWFDQVMARASGVYKRWMSLLSFVVALVLASALNADSLEIVRKLWYDETLRVAVAQSLEQLSQGSPTLPSIAELDKALPLPLGWSEPLPFGDSITQYLSKCLGLVLTAFAVTLGAPFWFDLLSRFVALRNSGRPEGPTRNGSPQRR</sequence>
<reference evidence="2 3" key="1">
    <citation type="submission" date="2018-09" db="EMBL/GenBank/DDBJ databases">
        <title>Rhizobium sp. MAE2-X.</title>
        <authorList>
            <person name="Lee Y."/>
            <person name="Jeon C.O."/>
        </authorList>
    </citation>
    <scope>NUCLEOTIDE SEQUENCE [LARGE SCALE GENOMIC DNA]</scope>
    <source>
        <strain evidence="2 3">MAE2-X</strain>
        <plasmid evidence="2 3">p1</plasmid>
    </source>
</reference>
<evidence type="ECO:0000313" key="3">
    <source>
        <dbReference type="Proteomes" id="UP000596351"/>
    </source>
</evidence>
<feature type="transmembrane region" description="Helical" evidence="1">
    <location>
        <begin position="63"/>
        <end position="86"/>
    </location>
</feature>
<keyword evidence="1" id="KW-0812">Transmembrane</keyword>
<keyword evidence="3" id="KW-1185">Reference proteome</keyword>
<feature type="transmembrane region" description="Helical" evidence="1">
    <location>
        <begin position="309"/>
        <end position="331"/>
    </location>
</feature>
<protein>
    <submittedName>
        <fullName evidence="2">Uncharacterized protein</fullName>
    </submittedName>
</protein>
<dbReference type="Proteomes" id="UP000596351">
    <property type="component" value="Plasmid p1"/>
</dbReference>
<feature type="transmembrane region" description="Helical" evidence="1">
    <location>
        <begin position="229"/>
        <end position="247"/>
    </location>
</feature>
<evidence type="ECO:0000256" key="1">
    <source>
        <dbReference type="SAM" id="Phobius"/>
    </source>
</evidence>